<dbReference type="VEuPathDB" id="FungiDB:GWK60_L17171"/>
<dbReference type="PANTHER" id="PTHR12223:SF28">
    <property type="entry name" value="LECTIN, MANNOSE BINDING 1 LIKE"/>
    <property type="match status" value="1"/>
</dbReference>
<evidence type="ECO:0000313" key="12">
    <source>
        <dbReference type="Proteomes" id="UP000054886"/>
    </source>
</evidence>
<dbReference type="VEuPathDB" id="FungiDB:GVI51_L13189"/>
<dbReference type="VEuPathDB" id="FungiDB:B1J91_L13244g"/>
<dbReference type="GO" id="GO:0005537">
    <property type="term" value="F:D-mannose binding"/>
    <property type="evidence" value="ECO:0007669"/>
    <property type="project" value="TreeGrafter"/>
</dbReference>
<dbReference type="GO" id="GO:0005789">
    <property type="term" value="C:endoplasmic reticulum membrane"/>
    <property type="evidence" value="ECO:0007669"/>
    <property type="project" value="TreeGrafter"/>
</dbReference>
<dbReference type="OMA" id="VMAYYTF"/>
<dbReference type="CDD" id="cd06903">
    <property type="entry name" value="lectin_EMP46_EMP47"/>
    <property type="match status" value="1"/>
</dbReference>
<feature type="disulfide bond" evidence="6">
    <location>
        <begin position="179"/>
        <end position="213"/>
    </location>
</feature>
<accession>A0A0W0E2K0</accession>
<dbReference type="Pfam" id="PF03388">
    <property type="entry name" value="Lectin_leg-like"/>
    <property type="match status" value="1"/>
</dbReference>
<keyword evidence="4 7" id="KW-1133">Transmembrane helix</keyword>
<dbReference type="GO" id="GO:0006888">
    <property type="term" value="P:endoplasmic reticulum to Golgi vesicle-mediated transport"/>
    <property type="evidence" value="ECO:0007669"/>
    <property type="project" value="EnsemblFungi"/>
</dbReference>
<dbReference type="GO" id="GO:0000139">
    <property type="term" value="C:Golgi membrane"/>
    <property type="evidence" value="ECO:0007669"/>
    <property type="project" value="EnsemblFungi"/>
</dbReference>
<dbReference type="InterPro" id="IPR051136">
    <property type="entry name" value="Intracellular_Lectin-GPT"/>
</dbReference>
<dbReference type="InterPro" id="IPR013320">
    <property type="entry name" value="ConA-like_dom_sf"/>
</dbReference>
<keyword evidence="3 8" id="KW-0732">Signal</keyword>
<dbReference type="EMBL" id="LLZZ01000146">
    <property type="protein sequence ID" value="KTA99285.1"/>
    <property type="molecule type" value="Genomic_DNA"/>
</dbReference>
<proteinExistence type="predicted"/>
<feature type="domain" description="L-type lectin-like" evidence="9">
    <location>
        <begin position="29"/>
        <end position="251"/>
    </location>
</feature>
<feature type="chain" id="PRO_5011869946" evidence="8">
    <location>
        <begin position="19"/>
        <end position="447"/>
    </location>
</feature>
<dbReference type="PANTHER" id="PTHR12223">
    <property type="entry name" value="VESICULAR MANNOSE-BINDING LECTIN"/>
    <property type="match status" value="1"/>
</dbReference>
<dbReference type="SUPFAM" id="SSF49899">
    <property type="entry name" value="Concanavalin A-like lectins/glucanases"/>
    <property type="match status" value="1"/>
</dbReference>
<sequence>MKFGSILTGLLASSAVYAHGTDSHGSKTDKEKLDLEYSLPELVKLNDKLPAHWRTSDATKLEAGRFILTPTKNSKGSLWLKKSFNLETSFTIEWTFRDVGFEGDSKAAMAFWFVTGSSEQEIDETLKDKSMVNGPSKFDGLMLHLDTNEVHGPSIRAQLNDKITAFTPEIVHEKSFGSCLLAYQDSAVPTTARLTYDKDNKSMLKLQIDNRVCFQTFKVKLPQGLYRFGVTAVNDNNAESFEILKMHAYNGVVEDSLIPNSNPMPQPKFVTKQIDKDTGKEKIVEQDIFDTKKGNSISTLDLYKKLDSVEGRLLANDISVLDKKLDELIGLEKEATDFILQMVGLLDIIVKKRSEVFNQSDENKEQADAIEKEKFKDFLSLNDKLESLYEEQIRIREATQKANSSKQDVDTLLWKISLWIFPLIVIMLIMTYYTFKIRQEIIKTKLL</sequence>
<comment type="caution">
    <text evidence="11">The sequence shown here is derived from an EMBL/GenBank/DDBJ whole genome shotgun (WGS) entry which is preliminary data.</text>
</comment>
<dbReference type="InterPro" id="IPR005052">
    <property type="entry name" value="Lectin_leg"/>
</dbReference>
<name>A0A0W0E2K0_CANGB</name>
<evidence type="ECO:0000259" key="9">
    <source>
        <dbReference type="PROSITE" id="PS51328"/>
    </source>
</evidence>
<dbReference type="Proteomes" id="UP000054886">
    <property type="component" value="Unassembled WGS sequence"/>
</dbReference>
<dbReference type="GO" id="GO:0030134">
    <property type="term" value="C:COPII-coated ER to Golgi transport vesicle"/>
    <property type="evidence" value="ECO:0007669"/>
    <property type="project" value="EnsemblFungi"/>
</dbReference>
<evidence type="ECO:0000256" key="4">
    <source>
        <dbReference type="ARBA" id="ARBA00022989"/>
    </source>
</evidence>
<gene>
    <name evidence="11" type="ORF">AO440_004867</name>
    <name evidence="10" type="ORF">AO440_005023</name>
</gene>
<dbReference type="GO" id="GO:0005793">
    <property type="term" value="C:endoplasmic reticulum-Golgi intermediate compartment"/>
    <property type="evidence" value="ECO:0007669"/>
    <property type="project" value="TreeGrafter"/>
</dbReference>
<dbReference type="PROSITE" id="PS51328">
    <property type="entry name" value="L_LECTIN_LIKE"/>
    <property type="match status" value="1"/>
</dbReference>
<protein>
    <submittedName>
        <fullName evidence="11">Protein EMP47</fullName>
    </submittedName>
</protein>
<evidence type="ECO:0000256" key="8">
    <source>
        <dbReference type="SAM" id="SignalP"/>
    </source>
</evidence>
<evidence type="ECO:0000256" key="5">
    <source>
        <dbReference type="ARBA" id="ARBA00023136"/>
    </source>
</evidence>
<keyword evidence="2 7" id="KW-0812">Transmembrane</keyword>
<comment type="subcellular location">
    <subcellularLocation>
        <location evidence="1">Membrane</location>
        <topology evidence="1">Single-pass type I membrane protein</topology>
    </subcellularLocation>
</comment>
<keyword evidence="5 7" id="KW-0472">Membrane</keyword>
<dbReference type="VEuPathDB" id="FungiDB:CAGL0L13244g"/>
<dbReference type="EMBL" id="LLZZ01000122">
    <property type="protein sequence ID" value="KTB02905.1"/>
    <property type="molecule type" value="Genomic_DNA"/>
</dbReference>
<dbReference type="InterPro" id="IPR016710">
    <property type="entry name" value="Emp46/Emp47"/>
</dbReference>
<evidence type="ECO:0000256" key="1">
    <source>
        <dbReference type="ARBA" id="ARBA00004479"/>
    </source>
</evidence>
<reference evidence="11 12" key="1">
    <citation type="submission" date="2015-10" db="EMBL/GenBank/DDBJ databases">
        <title>Draft genomes sequences of Candida glabrata isolates 1A, 1B, 2A, 2B, 3A and 3B.</title>
        <authorList>
            <person name="Haavelsrud O.E."/>
            <person name="Gaustad P."/>
        </authorList>
    </citation>
    <scope>NUCLEOTIDE SEQUENCE [LARGE SCALE GENOMIC DNA]</scope>
    <source>
        <strain evidence="11">910700640</strain>
    </source>
</reference>
<dbReference type="VEuPathDB" id="FungiDB:GW608_L17193"/>
<dbReference type="Gene3D" id="2.60.120.200">
    <property type="match status" value="1"/>
</dbReference>
<evidence type="ECO:0000256" key="3">
    <source>
        <dbReference type="ARBA" id="ARBA00022729"/>
    </source>
</evidence>
<feature type="signal peptide" evidence="8">
    <location>
        <begin position="1"/>
        <end position="18"/>
    </location>
</feature>
<evidence type="ECO:0000256" key="7">
    <source>
        <dbReference type="SAM" id="Phobius"/>
    </source>
</evidence>
<dbReference type="PIRSF" id="PIRSF018136">
    <property type="entry name" value="L-type_lectin_fungi"/>
    <property type="match status" value="1"/>
</dbReference>
<evidence type="ECO:0000256" key="2">
    <source>
        <dbReference type="ARBA" id="ARBA00022692"/>
    </source>
</evidence>
<dbReference type="OrthoDB" id="10265193at2759"/>
<organism evidence="11 12">
    <name type="scientific">Candida glabrata</name>
    <name type="common">Yeast</name>
    <name type="synonym">Torulopsis glabrata</name>
    <dbReference type="NCBI Taxonomy" id="5478"/>
    <lineage>
        <taxon>Eukaryota</taxon>
        <taxon>Fungi</taxon>
        <taxon>Dikarya</taxon>
        <taxon>Ascomycota</taxon>
        <taxon>Saccharomycotina</taxon>
        <taxon>Saccharomycetes</taxon>
        <taxon>Saccharomycetales</taxon>
        <taxon>Saccharomycetaceae</taxon>
        <taxon>Nakaseomyces</taxon>
    </lineage>
</organism>
<evidence type="ECO:0000313" key="11">
    <source>
        <dbReference type="EMBL" id="KTB02905.1"/>
    </source>
</evidence>
<evidence type="ECO:0000313" key="10">
    <source>
        <dbReference type="EMBL" id="KTA99285.1"/>
    </source>
</evidence>
<dbReference type="AlphaFoldDB" id="A0A0W0E2K0"/>
<dbReference type="InterPro" id="IPR035661">
    <property type="entry name" value="EMP46/EMP47_N"/>
</dbReference>
<evidence type="ECO:0000256" key="6">
    <source>
        <dbReference type="PIRSR" id="PIRSR018136-1"/>
    </source>
</evidence>
<feature type="transmembrane region" description="Helical" evidence="7">
    <location>
        <begin position="412"/>
        <end position="435"/>
    </location>
</feature>